<evidence type="ECO:0000313" key="9">
    <source>
        <dbReference type="Proteomes" id="UP001485043"/>
    </source>
</evidence>
<proteinExistence type="predicted"/>
<feature type="transmembrane region" description="Helical" evidence="6">
    <location>
        <begin position="149"/>
        <end position="169"/>
    </location>
</feature>
<dbReference type="InterPro" id="IPR005821">
    <property type="entry name" value="Ion_trans_dom"/>
</dbReference>
<dbReference type="GO" id="GO:0005216">
    <property type="term" value="F:monoatomic ion channel activity"/>
    <property type="evidence" value="ECO:0007669"/>
    <property type="project" value="InterPro"/>
</dbReference>
<feature type="transmembrane region" description="Helical" evidence="6">
    <location>
        <begin position="52"/>
        <end position="74"/>
    </location>
</feature>
<keyword evidence="5 6" id="KW-0472">Membrane</keyword>
<evidence type="ECO:0000256" key="6">
    <source>
        <dbReference type="SAM" id="Phobius"/>
    </source>
</evidence>
<dbReference type="GO" id="GO:0098703">
    <property type="term" value="P:calcium ion import across plasma membrane"/>
    <property type="evidence" value="ECO:0007669"/>
    <property type="project" value="TreeGrafter"/>
</dbReference>
<dbReference type="Gene3D" id="1.10.287.70">
    <property type="match status" value="1"/>
</dbReference>
<evidence type="ECO:0000256" key="4">
    <source>
        <dbReference type="ARBA" id="ARBA00022989"/>
    </source>
</evidence>
<gene>
    <name evidence="8" type="ORF">WJX84_003637</name>
</gene>
<keyword evidence="3" id="KW-0677">Repeat</keyword>
<dbReference type="PANTHER" id="PTHR10582:SF2">
    <property type="entry name" value="INACTIVE"/>
    <property type="match status" value="1"/>
</dbReference>
<evidence type="ECO:0000256" key="3">
    <source>
        <dbReference type="ARBA" id="ARBA00022737"/>
    </source>
</evidence>
<evidence type="ECO:0000313" key="8">
    <source>
        <dbReference type="EMBL" id="KAK9866612.1"/>
    </source>
</evidence>
<organism evidence="8 9">
    <name type="scientific">Apatococcus fuscideae</name>
    <dbReference type="NCBI Taxonomy" id="2026836"/>
    <lineage>
        <taxon>Eukaryota</taxon>
        <taxon>Viridiplantae</taxon>
        <taxon>Chlorophyta</taxon>
        <taxon>core chlorophytes</taxon>
        <taxon>Trebouxiophyceae</taxon>
        <taxon>Chlorellales</taxon>
        <taxon>Chlorellaceae</taxon>
        <taxon>Apatococcus</taxon>
    </lineage>
</organism>
<dbReference type="EMBL" id="JALJOV010000147">
    <property type="protein sequence ID" value="KAK9866612.1"/>
    <property type="molecule type" value="Genomic_DNA"/>
</dbReference>
<dbReference type="InterPro" id="IPR024862">
    <property type="entry name" value="TRPV"/>
</dbReference>
<evidence type="ECO:0000256" key="2">
    <source>
        <dbReference type="ARBA" id="ARBA00022692"/>
    </source>
</evidence>
<evidence type="ECO:0000259" key="7">
    <source>
        <dbReference type="Pfam" id="PF00520"/>
    </source>
</evidence>
<keyword evidence="4 6" id="KW-1133">Transmembrane helix</keyword>
<evidence type="ECO:0000256" key="5">
    <source>
        <dbReference type="ARBA" id="ARBA00023136"/>
    </source>
</evidence>
<feature type="transmembrane region" description="Helical" evidence="6">
    <location>
        <begin position="80"/>
        <end position="99"/>
    </location>
</feature>
<name>A0AAW1TDG7_9CHLO</name>
<dbReference type="Proteomes" id="UP001485043">
    <property type="component" value="Unassembled WGS sequence"/>
</dbReference>
<comment type="subcellular location">
    <subcellularLocation>
        <location evidence="1">Membrane</location>
        <topology evidence="1">Multi-pass membrane protein</topology>
    </subcellularLocation>
</comment>
<feature type="domain" description="Ion transport" evidence="7">
    <location>
        <begin position="102"/>
        <end position="284"/>
    </location>
</feature>
<feature type="transmembrane region" description="Helical" evidence="6">
    <location>
        <begin position="111"/>
        <end position="137"/>
    </location>
</feature>
<dbReference type="AlphaFoldDB" id="A0AAW1TDG7"/>
<dbReference type="PANTHER" id="PTHR10582">
    <property type="entry name" value="TRANSIENT RECEPTOR POTENTIAL ION CHANNEL PROTEIN"/>
    <property type="match status" value="1"/>
</dbReference>
<comment type="caution">
    <text evidence="8">The sequence shown here is derived from an EMBL/GenBank/DDBJ whole genome shotgun (WGS) entry which is preliminary data.</text>
</comment>
<keyword evidence="2 6" id="KW-0812">Transmembrane</keyword>
<protein>
    <recommendedName>
        <fullName evidence="7">Ion transport domain-containing protein</fullName>
    </recommendedName>
</protein>
<feature type="transmembrane region" description="Helical" evidence="6">
    <location>
        <begin position="221"/>
        <end position="240"/>
    </location>
</feature>
<evidence type="ECO:0000256" key="1">
    <source>
        <dbReference type="ARBA" id="ARBA00004141"/>
    </source>
</evidence>
<feature type="transmembrane region" description="Helical" evidence="6">
    <location>
        <begin position="252"/>
        <end position="274"/>
    </location>
</feature>
<feature type="transmembrane region" description="Helical" evidence="6">
    <location>
        <begin position="189"/>
        <end position="209"/>
    </location>
</feature>
<sequence>MVESTRVGWSLRLLWWMSSMLQVRMMLVSSIRCSRSRSSTCFHKRTSWAQQLVWLEVAFYALWLFGFQAFVLLFQGSTRGIGTVVAEVAALLGMAPFIWTKACTLREYGLLGWASIWNVMDIVMYINQITIAIMHLARFDMGSDLLSCLMAFQVLLLWVNKVQYFFRVLQPAKNPFIDTLTVVINDFKWFLFLLGLTLWDFACAFYILFCHDQQHEEFRTIGAAVLTTISMLLGGVDFKLIHQSHNPDVAPILLLAYVFAMCIVLLNCLIAIMIESATKVADHQEERFWHGRAVVIDELETTMPAWIRKRFILYPSYVHILKVSDRSKLAGSASTVQSGSAGLEARMAALEGQMAEMIRLQKRQPVPS</sequence>
<reference evidence="8 9" key="1">
    <citation type="journal article" date="2024" name="Nat. Commun.">
        <title>Phylogenomics reveals the evolutionary origins of lichenization in chlorophyte algae.</title>
        <authorList>
            <person name="Puginier C."/>
            <person name="Libourel C."/>
            <person name="Otte J."/>
            <person name="Skaloud P."/>
            <person name="Haon M."/>
            <person name="Grisel S."/>
            <person name="Petersen M."/>
            <person name="Berrin J.G."/>
            <person name="Delaux P.M."/>
            <person name="Dal Grande F."/>
            <person name="Keller J."/>
        </authorList>
    </citation>
    <scope>NUCLEOTIDE SEQUENCE [LARGE SCALE GENOMIC DNA]</scope>
    <source>
        <strain evidence="8 9">SAG 2523</strain>
    </source>
</reference>
<keyword evidence="9" id="KW-1185">Reference proteome</keyword>
<dbReference type="GO" id="GO:0005886">
    <property type="term" value="C:plasma membrane"/>
    <property type="evidence" value="ECO:0007669"/>
    <property type="project" value="TreeGrafter"/>
</dbReference>
<accession>A0AAW1TDG7</accession>
<dbReference type="Pfam" id="PF00520">
    <property type="entry name" value="Ion_trans"/>
    <property type="match status" value="1"/>
</dbReference>